<sequence length="108" mass="12580">MSTVSLLISHTAIHDIEKSRYFKHYLIAKEPFIYSRMAGNTMVDDKINGEFLKFLRNLNKPIYFVTGELKHRQGELDFALQLLNDNDLKNCKTLNDDLLILPNQFYGV</sequence>
<organism evidence="1 2">
    <name type="scientific">Moraxella bovoculi 237</name>
    <dbReference type="NCBI Taxonomy" id="743974"/>
    <lineage>
        <taxon>Bacteria</taxon>
        <taxon>Pseudomonadati</taxon>
        <taxon>Pseudomonadota</taxon>
        <taxon>Gammaproteobacteria</taxon>
        <taxon>Moraxellales</taxon>
        <taxon>Moraxellaceae</taxon>
        <taxon>Moraxella</taxon>
    </lineage>
</organism>
<name>A0A066UJV8_9GAMM</name>
<accession>A0A066UJV8</accession>
<dbReference type="AlphaFoldDB" id="A0A066UJV8"/>
<evidence type="ECO:0000313" key="1">
    <source>
        <dbReference type="EMBL" id="KDN24464.1"/>
    </source>
</evidence>
<dbReference type="EMBL" id="AOMT01000037">
    <property type="protein sequence ID" value="KDN24464.1"/>
    <property type="molecule type" value="Genomic_DNA"/>
</dbReference>
<comment type="caution">
    <text evidence="1">The sequence shown here is derived from an EMBL/GenBank/DDBJ whole genome shotgun (WGS) entry which is preliminary data.</text>
</comment>
<evidence type="ECO:0000313" key="2">
    <source>
        <dbReference type="Proteomes" id="UP000035860"/>
    </source>
</evidence>
<protein>
    <submittedName>
        <fullName evidence="1">Uncharacterized protein</fullName>
    </submittedName>
</protein>
<reference evidence="1 2" key="1">
    <citation type="journal article" date="2014" name="Genome Announc.">
        <title>Draft Genome Sequence of Moraxella bovoculi Strain 237T (ATCC BAA-1259T) Isolated from a Calf with Infectious Bovine Keratoconjunctivitis.</title>
        <authorList>
            <person name="Calcutt M.J."/>
            <person name="Foecking M.F."/>
            <person name="Martin N.T."/>
            <person name="Mhlanga-Mutangadura T."/>
            <person name="Reilly T.J."/>
        </authorList>
    </citation>
    <scope>NUCLEOTIDE SEQUENCE [LARGE SCALE GENOMIC DNA]</scope>
    <source>
        <strain evidence="1 2">237</strain>
    </source>
</reference>
<dbReference type="Proteomes" id="UP000035860">
    <property type="component" value="Unassembled WGS sequence"/>
</dbReference>
<keyword evidence="2" id="KW-1185">Reference proteome</keyword>
<gene>
    <name evidence="1" type="ORF">MBO_09003</name>
</gene>
<proteinExistence type="predicted"/>